<dbReference type="GO" id="GO:0009249">
    <property type="term" value="P:protein lipoylation"/>
    <property type="evidence" value="ECO:0007669"/>
    <property type="project" value="TreeGrafter"/>
</dbReference>
<evidence type="ECO:0000313" key="7">
    <source>
        <dbReference type="EMBL" id="VFB21862.1"/>
    </source>
</evidence>
<dbReference type="RefSeq" id="WP_133144960.1">
    <property type="nucleotide sequence ID" value="NZ_CAACYJ010000040.1"/>
</dbReference>
<comment type="similarity">
    <text evidence="1 3">Belongs to the GcvH family.</text>
</comment>
<dbReference type="InterPro" id="IPR000089">
    <property type="entry name" value="Biotin_lipoyl"/>
</dbReference>
<dbReference type="SUPFAM" id="SSF51230">
    <property type="entry name" value="Single hybrid motif"/>
    <property type="match status" value="1"/>
</dbReference>
<evidence type="ECO:0000313" key="9">
    <source>
        <dbReference type="Proteomes" id="UP001212337"/>
    </source>
</evidence>
<evidence type="ECO:0000256" key="4">
    <source>
        <dbReference type="PIRSR" id="PIRSR617453-50"/>
    </source>
</evidence>
<dbReference type="NCBIfam" id="TIGR00527">
    <property type="entry name" value="gcvH"/>
    <property type="match status" value="1"/>
</dbReference>
<accession>A0A449IQX6</accession>
<dbReference type="GO" id="GO:0005829">
    <property type="term" value="C:cytosol"/>
    <property type="evidence" value="ECO:0007669"/>
    <property type="project" value="TreeGrafter"/>
</dbReference>
<feature type="domain" description="Lipoyl-binding" evidence="5">
    <location>
        <begin position="20"/>
        <end position="101"/>
    </location>
</feature>
<feature type="modified residue" description="N6-lipoyllysine" evidence="3 4">
    <location>
        <position position="60"/>
    </location>
</feature>
<dbReference type="InterPro" id="IPR017453">
    <property type="entry name" value="GCV_H_sub"/>
</dbReference>
<evidence type="ECO:0000313" key="6">
    <source>
        <dbReference type="EMBL" id="MDA7020498.1"/>
    </source>
</evidence>
<dbReference type="InterPro" id="IPR002930">
    <property type="entry name" value="GCV_H"/>
</dbReference>
<dbReference type="Proteomes" id="UP001212337">
    <property type="component" value="Unassembled WGS sequence"/>
</dbReference>
<dbReference type="PROSITE" id="PS50968">
    <property type="entry name" value="BIOTINYL_LIPOYL"/>
    <property type="match status" value="1"/>
</dbReference>
<keyword evidence="2 3" id="KW-0450">Lipoyl</keyword>
<protein>
    <recommendedName>
        <fullName evidence="3">Glycine cleavage system H protein</fullName>
    </recommendedName>
</protein>
<sequence length="125" mass="13461">MSTLRFTPEHEWLRLEASGQLTVGITDFAQQALGDVVFVQVPELGAFEAGHEVAVLESVKAASTITMPLTGEVVAVNQALADDPALVNASPMGEGWFFRICIEDMSAFNDLLDQQAYDAFVAENG</sequence>
<dbReference type="HAMAP" id="MF_00272">
    <property type="entry name" value="GcvH"/>
    <property type="match status" value="1"/>
</dbReference>
<organism evidence="7 8">
    <name type="scientific">Pseudomonas fragi</name>
    <dbReference type="NCBI Taxonomy" id="296"/>
    <lineage>
        <taxon>Bacteria</taxon>
        <taxon>Pseudomonadati</taxon>
        <taxon>Pseudomonadota</taxon>
        <taxon>Gammaproteobacteria</taxon>
        <taxon>Pseudomonadales</taxon>
        <taxon>Pseudomonadaceae</taxon>
        <taxon>Pseudomonas</taxon>
    </lineage>
</organism>
<comment type="subunit">
    <text evidence="3">The glycine cleavage system is composed of four proteins: P, T, L and H.</text>
</comment>
<dbReference type="InterPro" id="IPR033753">
    <property type="entry name" value="GCV_H/Fam206"/>
</dbReference>
<evidence type="ECO:0000313" key="8">
    <source>
        <dbReference type="Proteomes" id="UP000330809"/>
    </source>
</evidence>
<comment type="function">
    <text evidence="3">The glycine cleavage system catalyzes the degradation of glycine. The H protein shuttles the methylamine group of glycine from the P protein to the T protein.</text>
</comment>
<evidence type="ECO:0000256" key="1">
    <source>
        <dbReference type="ARBA" id="ARBA00009249"/>
    </source>
</evidence>
<dbReference type="EMBL" id="CAACYJ010000040">
    <property type="protein sequence ID" value="VFB21862.1"/>
    <property type="molecule type" value="Genomic_DNA"/>
</dbReference>
<comment type="cofactor">
    <cofactor evidence="3">
        <name>(R)-lipoate</name>
        <dbReference type="ChEBI" id="CHEBI:83088"/>
    </cofactor>
    <text evidence="3">Binds 1 lipoyl cofactor covalently.</text>
</comment>
<proteinExistence type="inferred from homology"/>
<evidence type="ECO:0000259" key="5">
    <source>
        <dbReference type="PROSITE" id="PS50968"/>
    </source>
</evidence>
<dbReference type="EMBL" id="JAQJVI010000001">
    <property type="protein sequence ID" value="MDA7020498.1"/>
    <property type="molecule type" value="Genomic_DNA"/>
</dbReference>
<reference evidence="6 9" key="2">
    <citation type="submission" date="2023-01" db="EMBL/GenBank/DDBJ databases">
        <title>Effects of deletion of Siderophore biosynthase gene in Pseudomonas fragi on quorum sensing and spoliage ability.</title>
        <authorList>
            <person name="Cui F."/>
            <person name="Wang D."/>
            <person name="Liu J."/>
            <person name="Wang Q."/>
            <person name="Li T."/>
            <person name="Li J."/>
        </authorList>
    </citation>
    <scope>NUCLEOTIDE SEQUENCE [LARGE SCALE GENOMIC DNA]</scope>
    <source>
        <strain evidence="6 9">MS-10</strain>
    </source>
</reference>
<name>A0A449IQX6_PSEFR</name>
<dbReference type="GO" id="GO:0005960">
    <property type="term" value="C:glycine cleavage complex"/>
    <property type="evidence" value="ECO:0007669"/>
    <property type="project" value="InterPro"/>
</dbReference>
<evidence type="ECO:0000256" key="2">
    <source>
        <dbReference type="ARBA" id="ARBA00022823"/>
    </source>
</evidence>
<dbReference type="Pfam" id="PF01597">
    <property type="entry name" value="GCV_H"/>
    <property type="match status" value="1"/>
</dbReference>
<dbReference type="PANTHER" id="PTHR11715:SF3">
    <property type="entry name" value="GLYCINE CLEAVAGE SYSTEM H PROTEIN-RELATED"/>
    <property type="match status" value="1"/>
</dbReference>
<gene>
    <name evidence="7" type="primary">gcvH_2</name>
    <name evidence="3 6" type="synonym">gcvH</name>
    <name evidence="7" type="ORF">NCTC10754_04538</name>
    <name evidence="6" type="ORF">PI499_01175</name>
</gene>
<dbReference type="GO" id="GO:0019464">
    <property type="term" value="P:glycine decarboxylation via glycine cleavage system"/>
    <property type="evidence" value="ECO:0007669"/>
    <property type="project" value="UniProtKB-UniRule"/>
</dbReference>
<keyword evidence="9" id="KW-1185">Reference proteome</keyword>
<dbReference type="InterPro" id="IPR011053">
    <property type="entry name" value="Single_hybrid_motif"/>
</dbReference>
<evidence type="ECO:0000256" key="3">
    <source>
        <dbReference type="HAMAP-Rule" id="MF_00272"/>
    </source>
</evidence>
<dbReference type="CDD" id="cd06848">
    <property type="entry name" value="GCS_H"/>
    <property type="match status" value="1"/>
</dbReference>
<dbReference type="PANTHER" id="PTHR11715">
    <property type="entry name" value="GLYCINE CLEAVAGE SYSTEM H PROTEIN"/>
    <property type="match status" value="1"/>
</dbReference>
<dbReference type="AlphaFoldDB" id="A0A449IQX6"/>
<dbReference type="NCBIfam" id="NF002270">
    <property type="entry name" value="PRK01202.1"/>
    <property type="match status" value="1"/>
</dbReference>
<dbReference type="Proteomes" id="UP000330809">
    <property type="component" value="Unassembled WGS sequence"/>
</dbReference>
<dbReference type="Gene3D" id="2.40.50.100">
    <property type="match status" value="1"/>
</dbReference>
<reference evidence="7 8" key="1">
    <citation type="submission" date="2019-02" db="EMBL/GenBank/DDBJ databases">
        <authorList>
            <consortium name="Pathogen Informatics"/>
        </authorList>
    </citation>
    <scope>NUCLEOTIDE SEQUENCE [LARGE SCALE GENOMIC DNA]</scope>
    <source>
        <strain evidence="7 8">3012STDY7103891</strain>
    </source>
</reference>